<sequence length="123" mass="14331">MFGGVVMDEILMTTLLFDFYGELLTEKQKTIFELFHLNDLSLTEIGCELNISRQAVRDQLKRTEKILLDYEEKLKLVEKFAEQKSSVKKIKALVEKIEIEHTLDNLAIDKIEEIKKIADEILD</sequence>
<evidence type="ECO:0000256" key="1">
    <source>
        <dbReference type="ARBA" id="ARBA00008720"/>
    </source>
</evidence>
<dbReference type="PANTHER" id="PTHR40083">
    <property type="entry name" value="UPF0122 PROTEIN CBO2450/CLC_2298"/>
    <property type="match status" value="1"/>
</dbReference>
<comment type="caution">
    <text evidence="3">The sequence shown here is derived from an EMBL/GenBank/DDBJ whole genome shotgun (WGS) entry which is preliminary data.</text>
</comment>
<dbReference type="SUPFAM" id="SSF88659">
    <property type="entry name" value="Sigma3 and sigma4 domains of RNA polymerase sigma factors"/>
    <property type="match status" value="1"/>
</dbReference>
<dbReference type="Gene3D" id="1.10.10.10">
    <property type="entry name" value="Winged helix-like DNA-binding domain superfamily/Winged helix DNA-binding domain"/>
    <property type="match status" value="1"/>
</dbReference>
<dbReference type="AlphaFoldDB" id="A0A645GG95"/>
<dbReference type="InterPro" id="IPR007394">
    <property type="entry name" value="UPF0122"/>
</dbReference>
<comment type="similarity">
    <text evidence="1">Belongs to the UPF0122 family.</text>
</comment>
<dbReference type="PANTHER" id="PTHR40083:SF1">
    <property type="entry name" value="UPF0122 PROTEIN YLXM"/>
    <property type="match status" value="1"/>
</dbReference>
<protein>
    <submittedName>
        <fullName evidence="3">Uncharacterized protein</fullName>
    </submittedName>
</protein>
<name>A0A645GG95_9ZZZZ</name>
<evidence type="ECO:0000256" key="2">
    <source>
        <dbReference type="ARBA" id="ARBA00024764"/>
    </source>
</evidence>
<comment type="function">
    <text evidence="2">Might take part in the signal recognition particle (SRP) pathway. This is inferred from the conservation of its genetic proximity to ftsY/ffh. May be a regulatory protein.</text>
</comment>
<dbReference type="NCBIfam" id="NF045758">
    <property type="entry name" value="YlxM"/>
    <property type="match status" value="1"/>
</dbReference>
<evidence type="ECO:0000313" key="3">
    <source>
        <dbReference type="EMBL" id="MPN22763.1"/>
    </source>
</evidence>
<dbReference type="InterPro" id="IPR013324">
    <property type="entry name" value="RNA_pol_sigma_r3/r4-like"/>
</dbReference>
<proteinExistence type="inferred from homology"/>
<dbReference type="EMBL" id="VSSQ01071074">
    <property type="protein sequence ID" value="MPN22763.1"/>
    <property type="molecule type" value="Genomic_DNA"/>
</dbReference>
<dbReference type="InterPro" id="IPR036388">
    <property type="entry name" value="WH-like_DNA-bd_sf"/>
</dbReference>
<gene>
    <name evidence="3" type="ORF">SDC9_170147</name>
</gene>
<accession>A0A645GG95</accession>
<dbReference type="HAMAP" id="MF_00245">
    <property type="entry name" value="UPF0122"/>
    <property type="match status" value="1"/>
</dbReference>
<organism evidence="3">
    <name type="scientific">bioreactor metagenome</name>
    <dbReference type="NCBI Taxonomy" id="1076179"/>
    <lineage>
        <taxon>unclassified sequences</taxon>
        <taxon>metagenomes</taxon>
        <taxon>ecological metagenomes</taxon>
    </lineage>
</organism>
<reference evidence="3" key="1">
    <citation type="submission" date="2019-08" db="EMBL/GenBank/DDBJ databases">
        <authorList>
            <person name="Kucharzyk K."/>
            <person name="Murdoch R.W."/>
            <person name="Higgins S."/>
            <person name="Loffler F."/>
        </authorList>
    </citation>
    <scope>NUCLEOTIDE SEQUENCE</scope>
</reference>
<dbReference type="InterPro" id="IPR054831">
    <property type="entry name" value="UPF0122_fam_protein"/>
</dbReference>
<dbReference type="Pfam" id="PF04297">
    <property type="entry name" value="UPF0122"/>
    <property type="match status" value="1"/>
</dbReference>